<proteinExistence type="predicted"/>
<comment type="caution">
    <text evidence="1">The sequence shown here is derived from an EMBL/GenBank/DDBJ whole genome shotgun (WGS) entry which is preliminary data.</text>
</comment>
<organism evidence="1 2">
    <name type="scientific">Nocardioides bigeumensis</name>
    <dbReference type="NCBI Taxonomy" id="433657"/>
    <lineage>
        <taxon>Bacteria</taxon>
        <taxon>Bacillati</taxon>
        <taxon>Actinomycetota</taxon>
        <taxon>Actinomycetes</taxon>
        <taxon>Propionibacteriales</taxon>
        <taxon>Nocardioidaceae</taxon>
        <taxon>Nocardioides</taxon>
    </lineage>
</organism>
<dbReference type="Proteomes" id="UP001500575">
    <property type="component" value="Unassembled WGS sequence"/>
</dbReference>
<keyword evidence="2" id="KW-1185">Reference proteome</keyword>
<evidence type="ECO:0000313" key="2">
    <source>
        <dbReference type="Proteomes" id="UP001500575"/>
    </source>
</evidence>
<evidence type="ECO:0008006" key="3">
    <source>
        <dbReference type="Google" id="ProtNLM"/>
    </source>
</evidence>
<dbReference type="Pfam" id="PF13489">
    <property type="entry name" value="Methyltransf_23"/>
    <property type="match status" value="1"/>
</dbReference>
<evidence type="ECO:0000313" key="1">
    <source>
        <dbReference type="EMBL" id="GAA2115214.1"/>
    </source>
</evidence>
<dbReference type="InterPro" id="IPR029063">
    <property type="entry name" value="SAM-dependent_MTases_sf"/>
</dbReference>
<dbReference type="SUPFAM" id="SSF53335">
    <property type="entry name" value="S-adenosyl-L-methionine-dependent methyltransferases"/>
    <property type="match status" value="1"/>
</dbReference>
<accession>A0ABP5JHT4</accession>
<reference evidence="2" key="1">
    <citation type="journal article" date="2019" name="Int. J. Syst. Evol. Microbiol.">
        <title>The Global Catalogue of Microorganisms (GCM) 10K type strain sequencing project: providing services to taxonomists for standard genome sequencing and annotation.</title>
        <authorList>
            <consortium name="The Broad Institute Genomics Platform"/>
            <consortium name="The Broad Institute Genome Sequencing Center for Infectious Disease"/>
            <person name="Wu L."/>
            <person name="Ma J."/>
        </authorList>
    </citation>
    <scope>NUCLEOTIDE SEQUENCE [LARGE SCALE GENOMIC DNA]</scope>
    <source>
        <strain evidence="2">JCM 16021</strain>
    </source>
</reference>
<dbReference type="RefSeq" id="WP_344301960.1">
    <property type="nucleotide sequence ID" value="NZ_BAAAQQ010000002.1"/>
</dbReference>
<sequence>MPAQPCRACTGPTSPFATARVLGHVEATYHRCGECGMVMAIDPTWLPEAYSDAIAALDVGLLDRCQILSNVTATLLRAERLRGGTFLDWAGGYGTLTRMMRDRGYDFHHTDPMAANVFAAGHEAPDLAGRRYDLVTAFEVLEHLVDPAADLAEVAGATDRLLATTHLVPQPAPGPEDWWYYTLESGQHITFYTRASLQRLAERLGFDGVVTGSFVHLFHRGRVAPATRAVLRSAGAAYATGLLTTLADRRHSLLEADVAAVKRQATVGRD</sequence>
<dbReference type="EMBL" id="BAAAQQ010000002">
    <property type="protein sequence ID" value="GAA2115214.1"/>
    <property type="molecule type" value="Genomic_DNA"/>
</dbReference>
<name>A0ABP5JHT4_9ACTN</name>
<dbReference type="Gene3D" id="3.40.50.150">
    <property type="entry name" value="Vaccinia Virus protein VP39"/>
    <property type="match status" value="1"/>
</dbReference>
<protein>
    <recommendedName>
        <fullName evidence="3">Class I SAM-dependent methyltransferase</fullName>
    </recommendedName>
</protein>
<gene>
    <name evidence="1" type="ORF">GCM10009843_04330</name>
</gene>